<feature type="non-terminal residue" evidence="2">
    <location>
        <position position="1"/>
    </location>
</feature>
<keyword evidence="1" id="KW-0732">Signal</keyword>
<evidence type="ECO:0000313" key="3">
    <source>
        <dbReference type="Proteomes" id="UP001432322"/>
    </source>
</evidence>
<protein>
    <submittedName>
        <fullName evidence="2">Uncharacterized protein</fullName>
    </submittedName>
</protein>
<dbReference type="EMBL" id="BTSY01000002">
    <property type="protein sequence ID" value="GMT16271.1"/>
    <property type="molecule type" value="Genomic_DNA"/>
</dbReference>
<accession>A0AAV5VA97</accession>
<sequence length="120" mass="14153">FHSDFSNMRFLLLLLFVLPAIFARPQIEIPKEVKDIDYIALAKRFSNYSFFNHTKREASPTFNDSTEGSVYDDVEESVTQPPFVKRVIDGRSYKMYETRTGKHKVVVRRYVPDYYDDVVE</sequence>
<organism evidence="2 3">
    <name type="scientific">Pristionchus fissidentatus</name>
    <dbReference type="NCBI Taxonomy" id="1538716"/>
    <lineage>
        <taxon>Eukaryota</taxon>
        <taxon>Metazoa</taxon>
        <taxon>Ecdysozoa</taxon>
        <taxon>Nematoda</taxon>
        <taxon>Chromadorea</taxon>
        <taxon>Rhabditida</taxon>
        <taxon>Rhabditina</taxon>
        <taxon>Diplogasteromorpha</taxon>
        <taxon>Diplogasteroidea</taxon>
        <taxon>Neodiplogasteridae</taxon>
        <taxon>Pristionchus</taxon>
    </lineage>
</organism>
<gene>
    <name evidence="2" type="ORF">PFISCL1PPCAC_7568</name>
</gene>
<proteinExistence type="predicted"/>
<comment type="caution">
    <text evidence="2">The sequence shown here is derived from an EMBL/GenBank/DDBJ whole genome shotgun (WGS) entry which is preliminary data.</text>
</comment>
<dbReference type="AlphaFoldDB" id="A0AAV5VA97"/>
<feature type="signal peptide" evidence="1">
    <location>
        <begin position="1"/>
        <end position="23"/>
    </location>
</feature>
<feature type="chain" id="PRO_5043607796" evidence="1">
    <location>
        <begin position="24"/>
        <end position="120"/>
    </location>
</feature>
<keyword evidence="3" id="KW-1185">Reference proteome</keyword>
<reference evidence="2" key="1">
    <citation type="submission" date="2023-10" db="EMBL/GenBank/DDBJ databases">
        <title>Genome assembly of Pristionchus species.</title>
        <authorList>
            <person name="Yoshida K."/>
            <person name="Sommer R.J."/>
        </authorList>
    </citation>
    <scope>NUCLEOTIDE SEQUENCE</scope>
    <source>
        <strain evidence="2">RS5133</strain>
    </source>
</reference>
<name>A0AAV5VA97_9BILA</name>
<dbReference type="Proteomes" id="UP001432322">
    <property type="component" value="Unassembled WGS sequence"/>
</dbReference>
<evidence type="ECO:0000256" key="1">
    <source>
        <dbReference type="SAM" id="SignalP"/>
    </source>
</evidence>
<evidence type="ECO:0000313" key="2">
    <source>
        <dbReference type="EMBL" id="GMT16271.1"/>
    </source>
</evidence>